<protein>
    <submittedName>
        <fullName evidence="2">Uncharacterized protein</fullName>
    </submittedName>
</protein>
<sequence length="96" mass="10115">MRSHEHSKRREEGNRVESLAESPLTFAGGPVTIPAAPPPPPPDPTPPVAEAVTWTLKSGKILIMVLAGSESHPATDYDPQSGALFATSPFLSNSTN</sequence>
<comment type="caution">
    <text evidence="2">The sequence shown here is derived from an EMBL/GenBank/DDBJ whole genome shotgun (WGS) entry which is preliminary data.</text>
</comment>
<evidence type="ECO:0000256" key="1">
    <source>
        <dbReference type="SAM" id="MobiDB-lite"/>
    </source>
</evidence>
<dbReference type="Proteomes" id="UP001345963">
    <property type="component" value="Unassembled WGS sequence"/>
</dbReference>
<proteinExistence type="predicted"/>
<feature type="compositionally biased region" description="Pro residues" evidence="1">
    <location>
        <begin position="35"/>
        <end position="47"/>
    </location>
</feature>
<evidence type="ECO:0000313" key="2">
    <source>
        <dbReference type="EMBL" id="MED6261151.1"/>
    </source>
</evidence>
<evidence type="ECO:0000313" key="3">
    <source>
        <dbReference type="Proteomes" id="UP001345963"/>
    </source>
</evidence>
<feature type="non-terminal residue" evidence="2">
    <location>
        <position position="96"/>
    </location>
</feature>
<gene>
    <name evidence="2" type="ORF">ATANTOWER_001468</name>
</gene>
<name>A0ABU7CGB2_9TELE</name>
<keyword evidence="3" id="KW-1185">Reference proteome</keyword>
<organism evidence="2 3">
    <name type="scientific">Ataeniobius toweri</name>
    <dbReference type="NCBI Taxonomy" id="208326"/>
    <lineage>
        <taxon>Eukaryota</taxon>
        <taxon>Metazoa</taxon>
        <taxon>Chordata</taxon>
        <taxon>Craniata</taxon>
        <taxon>Vertebrata</taxon>
        <taxon>Euteleostomi</taxon>
        <taxon>Actinopterygii</taxon>
        <taxon>Neopterygii</taxon>
        <taxon>Teleostei</taxon>
        <taxon>Neoteleostei</taxon>
        <taxon>Acanthomorphata</taxon>
        <taxon>Ovalentaria</taxon>
        <taxon>Atherinomorphae</taxon>
        <taxon>Cyprinodontiformes</taxon>
        <taxon>Goodeidae</taxon>
        <taxon>Ataeniobius</taxon>
    </lineage>
</organism>
<accession>A0ABU7CGB2</accession>
<feature type="region of interest" description="Disordered" evidence="1">
    <location>
        <begin position="1"/>
        <end position="49"/>
    </location>
</feature>
<reference evidence="2 3" key="1">
    <citation type="submission" date="2021-07" db="EMBL/GenBank/DDBJ databases">
        <authorList>
            <person name="Palmer J.M."/>
        </authorList>
    </citation>
    <scope>NUCLEOTIDE SEQUENCE [LARGE SCALE GENOMIC DNA]</scope>
    <source>
        <strain evidence="2 3">AT_MEX2019</strain>
        <tissue evidence="2">Muscle</tissue>
    </source>
</reference>
<dbReference type="EMBL" id="JAHUTI010089660">
    <property type="protein sequence ID" value="MED6261151.1"/>
    <property type="molecule type" value="Genomic_DNA"/>
</dbReference>